<feature type="compositionally biased region" description="Gly residues" evidence="3">
    <location>
        <begin position="63"/>
        <end position="75"/>
    </location>
</feature>
<dbReference type="GO" id="GO:0006357">
    <property type="term" value="P:regulation of transcription by RNA polymerase II"/>
    <property type="evidence" value="ECO:0007669"/>
    <property type="project" value="TreeGrafter"/>
</dbReference>
<feature type="region of interest" description="Disordered" evidence="3">
    <location>
        <begin position="535"/>
        <end position="563"/>
    </location>
</feature>
<reference evidence="5" key="1">
    <citation type="submission" date="2015-08" db="EMBL/GenBank/DDBJ databases">
        <authorList>
            <person name="Babu N.S."/>
            <person name="Beckwith C.J."/>
            <person name="Beseler K.G."/>
            <person name="Brison A."/>
            <person name="Carone J.V."/>
            <person name="Caskin T.P."/>
            <person name="Diamond M."/>
            <person name="Durham M.E."/>
            <person name="Foxe J.M."/>
            <person name="Go M."/>
            <person name="Henderson B.A."/>
            <person name="Jones I.B."/>
            <person name="McGettigan J.A."/>
            <person name="Micheletti S.J."/>
            <person name="Nasrallah M.E."/>
            <person name="Ortiz D."/>
            <person name="Piller C.R."/>
            <person name="Privatt S.R."/>
            <person name="Schneider S.L."/>
            <person name="Sharp S."/>
            <person name="Smith T.C."/>
            <person name="Stanton J.D."/>
            <person name="Ullery H.E."/>
            <person name="Wilson R.J."/>
            <person name="Serrano M.G."/>
            <person name="Buck G."/>
            <person name="Lee V."/>
            <person name="Wang Y."/>
            <person name="Carvalho R."/>
            <person name="Voegtly L."/>
            <person name="Shi R."/>
            <person name="Duckworth R."/>
            <person name="Johnson A."/>
            <person name="Loviza R."/>
            <person name="Walstead R."/>
            <person name="Shah Z."/>
            <person name="Kiflezghi M."/>
            <person name="Wade K."/>
            <person name="Ball S.L."/>
            <person name="Bradley K.W."/>
            <person name="Asai D.J."/>
            <person name="Bowman C.A."/>
            <person name="Russell D.A."/>
            <person name="Pope W.H."/>
            <person name="Jacobs-Sera D."/>
            <person name="Hendrix R.W."/>
            <person name="Hatfull G.F."/>
        </authorList>
    </citation>
    <scope>NUCLEOTIDE SEQUENCE</scope>
</reference>
<sequence>EEEEDDDVADAGAIEAGDETDDDYLSAGGRRRGRGRAARGRGRRTPTRRTPASTPGRPRSRGAGVGADGGPGPAGGASTPSRRVPRPLASPGSGRGTGLGGASPMPAWMALAESDLLGEGDLSNLPDLGYLTSPGLAAFPPGHVASPAHPMPRLRRRKFAPERSPPMVSPIKSLFARRQSLGAGAGGPAAALLGASGLGAFAAAGAGGAGGPSAGEDGAGAAHGAVMSPLEVRLRHALTAHARRWCAHEFFVAAPDRCWLEAGGAGAVLATLGLPRDAALTWREWAALRAGLGRPRRLSLRFLHEQRAALEAWREAAREAAATASRDAAVRAAADRAAAGAAGAFAGPGVAGASPPGPGAPAAAAPLPAAGPSAGLAHDAGSMPRALGVGQRVTARHPATRQLHDGAVLTVAPTCVRVQFDRRELGVELVRDTDVAPADPAENLPPAYATQPPERRVLNGRLIVRGKTVNVEGRAPGAAPSAAPSVSEASNLAPAPAVPGTKPPYYVLGATPQSGPGLPAAALCPAPGAGLAGGAPALSAPGTAAPGPPPHPPPPGSTASVRPQAAAAALLSELTMAMHKKEALVAQLNLMNDEAAAGVHTDSAGGAQNPGFVRAFASVIVQLKAVSDRIFEKLQELRDDGGPGGAGPDAYGPAPRGDDGGGEAQGPALSPADLAPEALAA</sequence>
<evidence type="ECO:0000256" key="1">
    <source>
        <dbReference type="ARBA" id="ARBA00004123"/>
    </source>
</evidence>
<dbReference type="PANTHER" id="PTHR21689">
    <property type="entry name" value="LIN-9"/>
    <property type="match status" value="1"/>
</dbReference>
<evidence type="ECO:0000256" key="3">
    <source>
        <dbReference type="SAM" id="MobiDB-lite"/>
    </source>
</evidence>
<dbReference type="GO" id="GO:0003677">
    <property type="term" value="F:DNA binding"/>
    <property type="evidence" value="ECO:0007669"/>
    <property type="project" value="TreeGrafter"/>
</dbReference>
<dbReference type="EMBL" id="GDKF01004731">
    <property type="protein sequence ID" value="JAT73891.1"/>
    <property type="molecule type" value="Transcribed_RNA"/>
</dbReference>
<organism evidence="5">
    <name type="scientific">Auxenochlorella protothecoides</name>
    <name type="common">Green microalga</name>
    <name type="synonym">Chlorella protothecoides</name>
    <dbReference type="NCBI Taxonomy" id="3075"/>
    <lineage>
        <taxon>Eukaryota</taxon>
        <taxon>Viridiplantae</taxon>
        <taxon>Chlorophyta</taxon>
        <taxon>core chlorophytes</taxon>
        <taxon>Trebouxiophyceae</taxon>
        <taxon>Chlorellales</taxon>
        <taxon>Chlorellaceae</taxon>
        <taxon>Auxenochlorella</taxon>
    </lineage>
</organism>
<dbReference type="PANTHER" id="PTHR21689:SF2">
    <property type="entry name" value="PROTEIN LIN-9 HOMOLOG"/>
    <property type="match status" value="1"/>
</dbReference>
<feature type="compositionally biased region" description="Low complexity" evidence="3">
    <location>
        <begin position="48"/>
        <end position="57"/>
    </location>
</feature>
<evidence type="ECO:0000313" key="5">
    <source>
        <dbReference type="EMBL" id="JAT73891.1"/>
    </source>
</evidence>
<feature type="non-terminal residue" evidence="5">
    <location>
        <position position="1"/>
    </location>
</feature>
<dbReference type="GO" id="GO:0005654">
    <property type="term" value="C:nucleoplasm"/>
    <property type="evidence" value="ECO:0007669"/>
    <property type="project" value="TreeGrafter"/>
</dbReference>
<dbReference type="GO" id="GO:0051726">
    <property type="term" value="P:regulation of cell cycle"/>
    <property type="evidence" value="ECO:0007669"/>
    <property type="project" value="TreeGrafter"/>
</dbReference>
<accession>A0A1D2A481</accession>
<feature type="compositionally biased region" description="Pro residues" evidence="3">
    <location>
        <begin position="546"/>
        <end position="556"/>
    </location>
</feature>
<feature type="compositionally biased region" description="Low complexity" evidence="3">
    <location>
        <begin position="535"/>
        <end position="545"/>
    </location>
</feature>
<proteinExistence type="predicted"/>
<feature type="non-terminal residue" evidence="5">
    <location>
        <position position="681"/>
    </location>
</feature>
<feature type="region of interest" description="Disordered" evidence="3">
    <location>
        <begin position="473"/>
        <end position="495"/>
    </location>
</feature>
<dbReference type="InterPro" id="IPR010561">
    <property type="entry name" value="LIN-9/ALY1"/>
</dbReference>
<protein>
    <recommendedName>
        <fullName evidence="4">DIRP domain-containing protein</fullName>
    </recommendedName>
</protein>
<feature type="region of interest" description="Disordered" evidence="3">
    <location>
        <begin position="637"/>
        <end position="681"/>
    </location>
</feature>
<feature type="region of interest" description="Disordered" evidence="3">
    <location>
        <begin position="1"/>
        <end position="102"/>
    </location>
</feature>
<gene>
    <name evidence="5" type="ORF">g.17647</name>
</gene>
<dbReference type="Pfam" id="PF06584">
    <property type="entry name" value="DIRP"/>
    <property type="match status" value="1"/>
</dbReference>
<feature type="domain" description="DIRP" evidence="4">
    <location>
        <begin position="251"/>
        <end position="332"/>
    </location>
</feature>
<dbReference type="InterPro" id="IPR033471">
    <property type="entry name" value="DIRP"/>
</dbReference>
<dbReference type="GO" id="GO:0006351">
    <property type="term" value="P:DNA-templated transcription"/>
    <property type="evidence" value="ECO:0007669"/>
    <property type="project" value="InterPro"/>
</dbReference>
<feature type="compositionally biased region" description="Low complexity" evidence="3">
    <location>
        <begin position="475"/>
        <end position="490"/>
    </location>
</feature>
<dbReference type="SMART" id="SM01135">
    <property type="entry name" value="DIRP"/>
    <property type="match status" value="1"/>
</dbReference>
<dbReference type="AlphaFoldDB" id="A0A1D2A481"/>
<keyword evidence="2" id="KW-0539">Nucleus</keyword>
<evidence type="ECO:0000256" key="2">
    <source>
        <dbReference type="ARBA" id="ARBA00023242"/>
    </source>
</evidence>
<dbReference type="GO" id="GO:0017053">
    <property type="term" value="C:transcription repressor complex"/>
    <property type="evidence" value="ECO:0007669"/>
    <property type="project" value="InterPro"/>
</dbReference>
<feature type="compositionally biased region" description="Basic residues" evidence="3">
    <location>
        <begin position="29"/>
        <end position="47"/>
    </location>
</feature>
<name>A0A1D2A481_AUXPR</name>
<evidence type="ECO:0000259" key="4">
    <source>
        <dbReference type="SMART" id="SM01135"/>
    </source>
</evidence>
<comment type="subcellular location">
    <subcellularLocation>
        <location evidence="1">Nucleus</location>
    </subcellularLocation>
</comment>